<evidence type="ECO:0000313" key="3">
    <source>
        <dbReference type="EMBL" id="MCL7043687.1"/>
    </source>
</evidence>
<gene>
    <name evidence="3" type="ORF">MKW94_001233</name>
</gene>
<reference evidence="3" key="1">
    <citation type="submission" date="2022-03" db="EMBL/GenBank/DDBJ databases">
        <title>A functionally conserved STORR gene fusion in Papaver species that diverged 16.8 million years ago.</title>
        <authorList>
            <person name="Catania T."/>
        </authorList>
    </citation>
    <scope>NUCLEOTIDE SEQUENCE</scope>
    <source>
        <strain evidence="3">S-191538</strain>
    </source>
</reference>
<sequence>MKKMMVKSALIACVTLLLLSILVEVTEAARTRPPRLPETSLARPAPPADSVAYPQECPCCKWGYSGPFFLCQMICCKI</sequence>
<evidence type="ECO:0000256" key="1">
    <source>
        <dbReference type="SAM" id="MobiDB-lite"/>
    </source>
</evidence>
<feature type="signal peptide" evidence="2">
    <location>
        <begin position="1"/>
        <end position="28"/>
    </location>
</feature>
<evidence type="ECO:0000313" key="4">
    <source>
        <dbReference type="Proteomes" id="UP001177140"/>
    </source>
</evidence>
<accession>A0AA41VLU2</accession>
<dbReference type="Proteomes" id="UP001177140">
    <property type="component" value="Unassembled WGS sequence"/>
</dbReference>
<dbReference type="AlphaFoldDB" id="A0AA41VLU2"/>
<name>A0AA41VLU2_PAPNU</name>
<keyword evidence="2" id="KW-0732">Signal</keyword>
<evidence type="ECO:0000256" key="2">
    <source>
        <dbReference type="SAM" id="SignalP"/>
    </source>
</evidence>
<protein>
    <submittedName>
        <fullName evidence="3">Uncharacterized protein</fullName>
    </submittedName>
</protein>
<feature type="chain" id="PRO_5041371168" evidence="2">
    <location>
        <begin position="29"/>
        <end position="78"/>
    </location>
</feature>
<proteinExistence type="predicted"/>
<organism evidence="3 4">
    <name type="scientific">Papaver nudicaule</name>
    <name type="common">Iceland poppy</name>
    <dbReference type="NCBI Taxonomy" id="74823"/>
    <lineage>
        <taxon>Eukaryota</taxon>
        <taxon>Viridiplantae</taxon>
        <taxon>Streptophyta</taxon>
        <taxon>Embryophyta</taxon>
        <taxon>Tracheophyta</taxon>
        <taxon>Spermatophyta</taxon>
        <taxon>Magnoliopsida</taxon>
        <taxon>Ranunculales</taxon>
        <taxon>Papaveraceae</taxon>
        <taxon>Papaveroideae</taxon>
        <taxon>Papaver</taxon>
    </lineage>
</organism>
<feature type="region of interest" description="Disordered" evidence="1">
    <location>
        <begin position="30"/>
        <end position="49"/>
    </location>
</feature>
<comment type="caution">
    <text evidence="3">The sequence shown here is derived from an EMBL/GenBank/DDBJ whole genome shotgun (WGS) entry which is preliminary data.</text>
</comment>
<keyword evidence="4" id="KW-1185">Reference proteome</keyword>
<dbReference type="EMBL" id="JAJJMA010249490">
    <property type="protein sequence ID" value="MCL7043687.1"/>
    <property type="molecule type" value="Genomic_DNA"/>
</dbReference>